<dbReference type="Gene3D" id="1.10.10.10">
    <property type="entry name" value="Winged helix-like DNA-binding domain superfamily/Winged helix DNA-binding domain"/>
    <property type="match status" value="1"/>
</dbReference>
<dbReference type="GO" id="GO:0003677">
    <property type="term" value="F:DNA binding"/>
    <property type="evidence" value="ECO:0007669"/>
    <property type="project" value="UniProtKB-KW"/>
</dbReference>
<protein>
    <submittedName>
        <fullName evidence="5">Predicted DNA-binding transcriptional regulator YafY, contains an HTH and WYL domains</fullName>
    </submittedName>
</protein>
<name>A0A1C4XTS3_9ACTN</name>
<dbReference type="EMBL" id="LT607412">
    <property type="protein sequence ID" value="SCF11897.1"/>
    <property type="molecule type" value="Genomic_DNA"/>
</dbReference>
<dbReference type="GO" id="GO:0003700">
    <property type="term" value="F:DNA-binding transcription factor activity"/>
    <property type="evidence" value="ECO:0007669"/>
    <property type="project" value="InterPro"/>
</dbReference>
<dbReference type="AlphaFoldDB" id="A0A1C4XTS3"/>
<dbReference type="InterPro" id="IPR036390">
    <property type="entry name" value="WH_DNA-bd_sf"/>
</dbReference>
<feature type="region of interest" description="Disordered" evidence="3">
    <location>
        <begin position="362"/>
        <end position="403"/>
    </location>
</feature>
<proteinExistence type="predicted"/>
<evidence type="ECO:0000313" key="5">
    <source>
        <dbReference type="EMBL" id="SCF11897.1"/>
    </source>
</evidence>
<feature type="domain" description="HTH deoR-type" evidence="4">
    <location>
        <begin position="34"/>
        <end position="89"/>
    </location>
</feature>
<evidence type="ECO:0000256" key="2">
    <source>
        <dbReference type="ARBA" id="ARBA00023163"/>
    </source>
</evidence>
<evidence type="ECO:0000259" key="4">
    <source>
        <dbReference type="PROSITE" id="PS51000"/>
    </source>
</evidence>
<reference evidence="6" key="1">
    <citation type="submission" date="2016-06" db="EMBL/GenBank/DDBJ databases">
        <authorList>
            <person name="Varghese N."/>
            <person name="Submissions Spin"/>
        </authorList>
    </citation>
    <scope>NUCLEOTIDE SEQUENCE [LARGE SCALE GENOMIC DNA]</scope>
    <source>
        <strain evidence="6">DSM 44875</strain>
    </source>
</reference>
<keyword evidence="1" id="KW-0805">Transcription regulation</keyword>
<dbReference type="InterPro" id="IPR026881">
    <property type="entry name" value="WYL_dom"/>
</dbReference>
<evidence type="ECO:0000256" key="1">
    <source>
        <dbReference type="ARBA" id="ARBA00023015"/>
    </source>
</evidence>
<dbReference type="InterPro" id="IPR013196">
    <property type="entry name" value="HTH_11"/>
</dbReference>
<evidence type="ECO:0000313" key="6">
    <source>
        <dbReference type="Proteomes" id="UP000198243"/>
    </source>
</evidence>
<dbReference type="InterPro" id="IPR057727">
    <property type="entry name" value="WCX_dom"/>
</dbReference>
<dbReference type="InterPro" id="IPR036388">
    <property type="entry name" value="WH-like_DNA-bd_sf"/>
</dbReference>
<dbReference type="PROSITE" id="PS51000">
    <property type="entry name" value="HTH_DEOR_2"/>
    <property type="match status" value="1"/>
</dbReference>
<organism evidence="5 6">
    <name type="scientific">Micromonospora coriariae</name>
    <dbReference type="NCBI Taxonomy" id="285665"/>
    <lineage>
        <taxon>Bacteria</taxon>
        <taxon>Bacillati</taxon>
        <taxon>Actinomycetota</taxon>
        <taxon>Actinomycetes</taxon>
        <taxon>Micromonosporales</taxon>
        <taxon>Micromonosporaceae</taxon>
        <taxon>Micromonospora</taxon>
    </lineage>
</organism>
<dbReference type="PANTHER" id="PTHR34580">
    <property type="match status" value="1"/>
</dbReference>
<dbReference type="Pfam" id="PF13280">
    <property type="entry name" value="WYL"/>
    <property type="match status" value="1"/>
</dbReference>
<dbReference type="SUPFAM" id="SSF46785">
    <property type="entry name" value="Winged helix' DNA-binding domain"/>
    <property type="match status" value="1"/>
</dbReference>
<dbReference type="Pfam" id="PF08279">
    <property type="entry name" value="HTH_11"/>
    <property type="match status" value="1"/>
</dbReference>
<keyword evidence="2" id="KW-0804">Transcription</keyword>
<dbReference type="InterPro" id="IPR001034">
    <property type="entry name" value="DeoR_HTH"/>
</dbReference>
<keyword evidence="6" id="KW-1185">Reference proteome</keyword>
<accession>A0A1C4XTS3</accession>
<keyword evidence="5" id="KW-0238">DNA-binding</keyword>
<dbReference type="Pfam" id="PF25583">
    <property type="entry name" value="WCX"/>
    <property type="match status" value="1"/>
</dbReference>
<gene>
    <name evidence="5" type="ORF">GA0070607_5755</name>
</gene>
<dbReference type="InterPro" id="IPR051534">
    <property type="entry name" value="CBASS_pafABC_assoc_protein"/>
</dbReference>
<dbReference type="PROSITE" id="PS52050">
    <property type="entry name" value="WYL"/>
    <property type="match status" value="1"/>
</dbReference>
<evidence type="ECO:0000256" key="3">
    <source>
        <dbReference type="SAM" id="MobiDB-lite"/>
    </source>
</evidence>
<dbReference type="PANTHER" id="PTHR34580:SF1">
    <property type="entry name" value="PROTEIN PAFC"/>
    <property type="match status" value="1"/>
</dbReference>
<dbReference type="Proteomes" id="UP000198243">
    <property type="component" value="Chromosome I"/>
</dbReference>
<feature type="region of interest" description="Disordered" evidence="3">
    <location>
        <begin position="1"/>
        <end position="24"/>
    </location>
</feature>
<sequence>MKNTLSSGCVRREGAPGPPAGVGARRAGYRRTVRASRLVSLLLLLQTRGRMTAAELSEALEVSIRTVYRDVESLGAAGVPVYAERGPAGGYRLLDGYRTRLTGLTAGEAEALFLAGVPGPASELGLGSVLTTAELKLRAALPSDLADRGGRIRQRFHLDAPSWFREPEPTPHLAALAGAVWEDRRIRVRYQRWQQPREVTRTLDPLGVVLKAGRWYLVAAADGQVRTYRVGAILDLTVLDEPADRPPGFDLADCWQEHTERYERSVYRAEARVRMTVAALARTVHLFPPAMSRAAREAAGAPDADGWLVTTVPIESVRHGHVEMLKLGAQVEVLAPAELRELVAGTAHALAALYPPIPVAGEPVADAGPAADGERPAGTAARTSDARGGPGAAAGPPRAPVRR</sequence>